<keyword evidence="2 4" id="KW-0648">Protein biosynthesis</keyword>
<dbReference type="InterPro" id="IPR036754">
    <property type="entry name" value="YbaK/aa-tRNA-synt-asso_dom_sf"/>
</dbReference>
<evidence type="ECO:0000259" key="5">
    <source>
        <dbReference type="Pfam" id="PF04073"/>
    </source>
</evidence>
<comment type="similarity">
    <text evidence="1 4">Belongs to the prolyl-tRNA editing family. YbaK/EbsC subfamily.</text>
</comment>
<protein>
    <recommendedName>
        <fullName evidence="4">Cys-tRNA(Pro)/Cys-tRNA(Cys) deacylase</fullName>
        <ecNumber evidence="4">4.2.-.-</ecNumber>
    </recommendedName>
</protein>
<dbReference type="GO" id="GO:0016829">
    <property type="term" value="F:lyase activity"/>
    <property type="evidence" value="ECO:0007669"/>
    <property type="project" value="UniProtKB-KW"/>
</dbReference>
<dbReference type="InterPro" id="IPR004369">
    <property type="entry name" value="Prolyl-tRNA_editing_YbaK/EbsC"/>
</dbReference>
<dbReference type="eggNOG" id="COG2606">
    <property type="taxonomic scope" value="Bacteria"/>
</dbReference>
<dbReference type="InterPro" id="IPR007214">
    <property type="entry name" value="YbaK/aa-tRNA-synth-assoc-dom"/>
</dbReference>
<evidence type="ECO:0000313" key="6">
    <source>
        <dbReference type="EMBL" id="EAY31766.1"/>
    </source>
</evidence>
<dbReference type="CDD" id="cd00002">
    <property type="entry name" value="YbaK_deacylase"/>
    <property type="match status" value="1"/>
</dbReference>
<dbReference type="Gene3D" id="3.90.960.10">
    <property type="entry name" value="YbaK/aminoacyl-tRNA synthetase-associated domain"/>
    <property type="match status" value="1"/>
</dbReference>
<dbReference type="PANTHER" id="PTHR30411">
    <property type="entry name" value="CYTOPLASMIC PROTEIN"/>
    <property type="match status" value="1"/>
</dbReference>
<name>A1ZDM7_MICM2</name>
<evidence type="ECO:0000256" key="3">
    <source>
        <dbReference type="ARBA" id="ARBA00023239"/>
    </source>
</evidence>
<dbReference type="AlphaFoldDB" id="A1ZDM7"/>
<feature type="domain" description="YbaK/aminoacyl-tRNA synthetase-associated" evidence="5">
    <location>
        <begin position="32"/>
        <end position="147"/>
    </location>
</feature>
<evidence type="ECO:0000256" key="2">
    <source>
        <dbReference type="ARBA" id="ARBA00022917"/>
    </source>
</evidence>
<gene>
    <name evidence="6" type="ORF">M23134_05272</name>
</gene>
<dbReference type="Proteomes" id="UP000004095">
    <property type="component" value="Unassembled WGS sequence"/>
</dbReference>
<keyword evidence="7" id="KW-1185">Reference proteome</keyword>
<dbReference type="EC" id="4.2.-.-" evidence="4"/>
<proteinExistence type="inferred from homology"/>
<sequence length="158" mass="17047">MATKKTNAMRLLDKHKAAYQTVTYEYDPENLDVAKIAVDNQLELTSIYKTLVVKGDKTGVWVAVVPGNKNLSLKAMAQASNNKKVAMVPVKEIQGLTGYIRGGCSPLGMKKDYPVVIDTNAQVLPTIFVNAGQRGILVGTSPIDLQKITGAVWAAISE</sequence>
<accession>A1ZDM7</accession>
<organism evidence="6 7">
    <name type="scientific">Microscilla marina ATCC 23134</name>
    <dbReference type="NCBI Taxonomy" id="313606"/>
    <lineage>
        <taxon>Bacteria</taxon>
        <taxon>Pseudomonadati</taxon>
        <taxon>Bacteroidota</taxon>
        <taxon>Cytophagia</taxon>
        <taxon>Cytophagales</taxon>
        <taxon>Microscillaceae</taxon>
        <taxon>Microscilla</taxon>
    </lineage>
</organism>
<dbReference type="OrthoDB" id="9809296at2"/>
<dbReference type="SUPFAM" id="SSF55826">
    <property type="entry name" value="YbaK/ProRS associated domain"/>
    <property type="match status" value="1"/>
</dbReference>
<evidence type="ECO:0000256" key="1">
    <source>
        <dbReference type="ARBA" id="ARBA00009798"/>
    </source>
</evidence>
<dbReference type="PANTHER" id="PTHR30411:SF0">
    <property type="entry name" value="CYS-TRNA(PRO)_CYS-TRNA(CYS) DEACYLASE YBAK"/>
    <property type="match status" value="1"/>
</dbReference>
<comment type="caution">
    <text evidence="6">The sequence shown here is derived from an EMBL/GenBank/DDBJ whole genome shotgun (WGS) entry which is preliminary data.</text>
</comment>
<keyword evidence="3 4" id="KW-0456">Lyase</keyword>
<dbReference type="GO" id="GO:0002161">
    <property type="term" value="F:aminoacyl-tRNA deacylase activity"/>
    <property type="evidence" value="ECO:0007669"/>
    <property type="project" value="InterPro"/>
</dbReference>
<reference evidence="6 7" key="1">
    <citation type="submission" date="2007-01" db="EMBL/GenBank/DDBJ databases">
        <authorList>
            <person name="Haygood M."/>
            <person name="Podell S."/>
            <person name="Anderson C."/>
            <person name="Hopkinson B."/>
            <person name="Roe K."/>
            <person name="Barbeau K."/>
            <person name="Gaasterland T."/>
            <person name="Ferriera S."/>
            <person name="Johnson J."/>
            <person name="Kravitz S."/>
            <person name="Beeson K."/>
            <person name="Sutton G."/>
            <person name="Rogers Y.-H."/>
            <person name="Friedman R."/>
            <person name="Frazier M."/>
            <person name="Venter J.C."/>
        </authorList>
    </citation>
    <scope>NUCLEOTIDE SEQUENCE [LARGE SCALE GENOMIC DNA]</scope>
    <source>
        <strain evidence="6 7">ATCC 23134</strain>
    </source>
</reference>
<dbReference type="GO" id="GO:0006412">
    <property type="term" value="P:translation"/>
    <property type="evidence" value="ECO:0007669"/>
    <property type="project" value="UniProtKB-KW"/>
</dbReference>
<dbReference type="PIRSF" id="PIRSF006181">
    <property type="entry name" value="EbsC_YbaK"/>
    <property type="match status" value="1"/>
</dbReference>
<evidence type="ECO:0000256" key="4">
    <source>
        <dbReference type="PIRNR" id="PIRNR006181"/>
    </source>
</evidence>
<dbReference type="NCBIfam" id="TIGR00011">
    <property type="entry name" value="YbaK_EbsC"/>
    <property type="match status" value="1"/>
</dbReference>
<dbReference type="Pfam" id="PF04073">
    <property type="entry name" value="tRNA_edit"/>
    <property type="match status" value="1"/>
</dbReference>
<dbReference type="EMBL" id="AAWS01000002">
    <property type="protein sequence ID" value="EAY31766.1"/>
    <property type="molecule type" value="Genomic_DNA"/>
</dbReference>
<evidence type="ECO:0000313" key="7">
    <source>
        <dbReference type="Proteomes" id="UP000004095"/>
    </source>
</evidence>